<evidence type="ECO:0000256" key="8">
    <source>
        <dbReference type="ARBA" id="ARBA00023235"/>
    </source>
</evidence>
<dbReference type="UniPathway" id="UPA00035">
    <property type="reaction ID" value="UER00042"/>
</dbReference>
<keyword evidence="8 9" id="KW-0413">Isomerase</keyword>
<dbReference type="SUPFAM" id="SSF51366">
    <property type="entry name" value="Ribulose-phoshate binding barrel"/>
    <property type="match status" value="1"/>
</dbReference>
<name>A0A7C4MLL3_9BACT</name>
<dbReference type="Gene3D" id="3.20.20.70">
    <property type="entry name" value="Aldolase class I"/>
    <property type="match status" value="1"/>
</dbReference>
<evidence type="ECO:0000256" key="2">
    <source>
        <dbReference type="ARBA" id="ARBA00004664"/>
    </source>
</evidence>
<dbReference type="EC" id="5.3.1.24" evidence="3 9"/>
<keyword evidence="6 9" id="KW-0822">Tryptophan biosynthesis</keyword>
<accession>A0A7C4MLL3</accession>
<evidence type="ECO:0000256" key="4">
    <source>
        <dbReference type="ARBA" id="ARBA00022272"/>
    </source>
</evidence>
<dbReference type="HAMAP" id="MF_00135">
    <property type="entry name" value="PRAI"/>
    <property type="match status" value="1"/>
</dbReference>
<dbReference type="GO" id="GO:0000162">
    <property type="term" value="P:L-tryptophan biosynthetic process"/>
    <property type="evidence" value="ECO:0007669"/>
    <property type="project" value="UniProtKB-UniRule"/>
</dbReference>
<comment type="similarity">
    <text evidence="9">Belongs to the TrpF family.</text>
</comment>
<evidence type="ECO:0000256" key="7">
    <source>
        <dbReference type="ARBA" id="ARBA00023141"/>
    </source>
</evidence>
<comment type="catalytic activity">
    <reaction evidence="1 9">
        <text>N-(5-phospho-beta-D-ribosyl)anthranilate = 1-(2-carboxyphenylamino)-1-deoxy-D-ribulose 5-phosphate</text>
        <dbReference type="Rhea" id="RHEA:21540"/>
        <dbReference type="ChEBI" id="CHEBI:18277"/>
        <dbReference type="ChEBI" id="CHEBI:58613"/>
        <dbReference type="EC" id="5.3.1.24"/>
    </reaction>
</comment>
<organism evidence="11">
    <name type="scientific">Desulfatirhabdium butyrativorans</name>
    <dbReference type="NCBI Taxonomy" id="340467"/>
    <lineage>
        <taxon>Bacteria</taxon>
        <taxon>Pseudomonadati</taxon>
        <taxon>Thermodesulfobacteriota</taxon>
        <taxon>Desulfobacteria</taxon>
        <taxon>Desulfobacterales</taxon>
        <taxon>Desulfatirhabdiaceae</taxon>
        <taxon>Desulfatirhabdium</taxon>
    </lineage>
</organism>
<evidence type="ECO:0000256" key="9">
    <source>
        <dbReference type="HAMAP-Rule" id="MF_00135"/>
    </source>
</evidence>
<comment type="caution">
    <text evidence="11">The sequence shown here is derived from an EMBL/GenBank/DDBJ whole genome shotgun (WGS) entry which is preliminary data.</text>
</comment>
<proteinExistence type="inferred from homology"/>
<evidence type="ECO:0000256" key="6">
    <source>
        <dbReference type="ARBA" id="ARBA00022822"/>
    </source>
</evidence>
<gene>
    <name evidence="9" type="primary">trpF</name>
    <name evidence="11" type="ORF">ENS29_05330</name>
</gene>
<dbReference type="InterPro" id="IPR011060">
    <property type="entry name" value="RibuloseP-bd_barrel"/>
</dbReference>
<dbReference type="PANTHER" id="PTHR42894">
    <property type="entry name" value="N-(5'-PHOSPHORIBOSYL)ANTHRANILATE ISOMERASE"/>
    <property type="match status" value="1"/>
</dbReference>
<evidence type="ECO:0000313" key="11">
    <source>
        <dbReference type="EMBL" id="HGU32260.1"/>
    </source>
</evidence>
<dbReference type="GO" id="GO:0004640">
    <property type="term" value="F:phosphoribosylanthranilate isomerase activity"/>
    <property type="evidence" value="ECO:0007669"/>
    <property type="project" value="UniProtKB-UniRule"/>
</dbReference>
<evidence type="ECO:0000256" key="1">
    <source>
        <dbReference type="ARBA" id="ARBA00001164"/>
    </source>
</evidence>
<dbReference type="EMBL" id="DSUH01000121">
    <property type="protein sequence ID" value="HGU32260.1"/>
    <property type="molecule type" value="Genomic_DNA"/>
</dbReference>
<feature type="domain" description="N-(5'phosphoribosyl) anthranilate isomerase (PRAI)" evidence="10">
    <location>
        <begin position="125"/>
        <end position="212"/>
    </location>
</feature>
<evidence type="ECO:0000259" key="10">
    <source>
        <dbReference type="Pfam" id="PF00697"/>
    </source>
</evidence>
<evidence type="ECO:0000256" key="3">
    <source>
        <dbReference type="ARBA" id="ARBA00012572"/>
    </source>
</evidence>
<dbReference type="InterPro" id="IPR001240">
    <property type="entry name" value="PRAI_dom"/>
</dbReference>
<keyword evidence="5 9" id="KW-0028">Amino-acid biosynthesis</keyword>
<keyword evidence="7 9" id="KW-0057">Aromatic amino acid biosynthesis</keyword>
<reference evidence="11" key="1">
    <citation type="journal article" date="2020" name="mSystems">
        <title>Genome- and Community-Level Interaction Insights into Carbon Utilization and Element Cycling Functions of Hydrothermarchaeota in Hydrothermal Sediment.</title>
        <authorList>
            <person name="Zhou Z."/>
            <person name="Liu Y."/>
            <person name="Xu W."/>
            <person name="Pan J."/>
            <person name="Luo Z.H."/>
            <person name="Li M."/>
        </authorList>
    </citation>
    <scope>NUCLEOTIDE SEQUENCE [LARGE SCALE GENOMIC DNA]</scope>
    <source>
        <strain evidence="11">SpSt-477</strain>
    </source>
</reference>
<dbReference type="Pfam" id="PF00697">
    <property type="entry name" value="PRAI"/>
    <property type="match status" value="1"/>
</dbReference>
<dbReference type="InterPro" id="IPR044643">
    <property type="entry name" value="TrpF_fam"/>
</dbReference>
<dbReference type="AlphaFoldDB" id="A0A7C4MLL3"/>
<dbReference type="InterPro" id="IPR013785">
    <property type="entry name" value="Aldolase_TIM"/>
</dbReference>
<sequence>MIIQIYEIQHPHEAIQVTALGVTHVGTVLQTPSDIGNSDIQETILATKRSGGVSSVIPLFTNEADICRAVESLTFDILHLCDELLDASGNPIDPDPWVALQRRIRDRYPGLRIARSIPVPVEGSEQDHRKLIQLAGTFQDVSDCLLLDTWIPPSLGHQPVQGYVGITGKPCDWKLSRAIVQSVDIPVMLAGGLGPDNVAEAIRQVQPAGVDSCTRTNASDASGKPIRFRKDLTKVEAFVQHAKRAFAQFSKGAEEHVRQQ</sequence>
<dbReference type="PANTHER" id="PTHR42894:SF1">
    <property type="entry name" value="N-(5'-PHOSPHORIBOSYL)ANTHRANILATE ISOMERASE"/>
    <property type="match status" value="1"/>
</dbReference>
<comment type="pathway">
    <text evidence="2 9">Amino-acid biosynthesis; L-tryptophan biosynthesis; L-tryptophan from chorismate: step 3/5.</text>
</comment>
<evidence type="ECO:0000256" key="5">
    <source>
        <dbReference type="ARBA" id="ARBA00022605"/>
    </source>
</evidence>
<protein>
    <recommendedName>
        <fullName evidence="4 9">N-(5'-phosphoribosyl)anthranilate isomerase</fullName>
        <shortName evidence="9">PRAI</shortName>
        <ecNumber evidence="3 9">5.3.1.24</ecNumber>
    </recommendedName>
</protein>